<evidence type="ECO:0000313" key="5">
    <source>
        <dbReference type="EMBL" id="COV17969.1"/>
    </source>
</evidence>
<evidence type="ECO:0000313" key="11">
    <source>
        <dbReference type="Proteomes" id="UP000048289"/>
    </source>
</evidence>
<evidence type="ECO:0000313" key="6">
    <source>
        <dbReference type="EMBL" id="COY46689.1"/>
    </source>
</evidence>
<dbReference type="Proteomes" id="UP000039217">
    <property type="component" value="Unassembled WGS sequence"/>
</dbReference>
<dbReference type="EMBL" id="CSBK01001244">
    <property type="protein sequence ID" value="COY46689.1"/>
    <property type="molecule type" value="Genomic_DNA"/>
</dbReference>
<dbReference type="EMBL" id="CFOH01000605">
    <property type="protein sequence ID" value="CFE62773.1"/>
    <property type="molecule type" value="Genomic_DNA"/>
</dbReference>
<dbReference type="Proteomes" id="UP000039021">
    <property type="component" value="Unassembled WGS sequence"/>
</dbReference>
<evidence type="ECO:0000313" key="8">
    <source>
        <dbReference type="Proteomes" id="UP000039021"/>
    </source>
</evidence>
<evidence type="ECO:0000313" key="1">
    <source>
        <dbReference type="EMBL" id="CFE43901.1"/>
    </source>
</evidence>
<protein>
    <submittedName>
        <fullName evidence="5">Uncharacterized protein</fullName>
    </submittedName>
</protein>
<dbReference type="EMBL" id="CNFT01002458">
    <property type="protein sequence ID" value="CKU27958.1"/>
    <property type="molecule type" value="Genomic_DNA"/>
</dbReference>
<reference evidence="6" key="2">
    <citation type="submission" date="2015-03" db="EMBL/GenBank/DDBJ databases">
        <authorList>
            <consortium name="Pathogen Informatics"/>
            <person name="Murphy D."/>
        </authorList>
    </citation>
    <scope>NUCLEOTIDE SEQUENCE</scope>
    <source>
        <strain evidence="6">N09902308</strain>
    </source>
</reference>
<dbReference type="EMBL" id="CSAE01000049">
    <property type="protein sequence ID" value="COV17969.1"/>
    <property type="molecule type" value="Genomic_DNA"/>
</dbReference>
<sequence length="47" mass="5123">MRMPCATCRLLMRSQLNLAESTVMRASTGGVLASLPRISLIRSTSEL</sequence>
<evidence type="ECO:0000313" key="10">
    <source>
        <dbReference type="Proteomes" id="UP000046947"/>
    </source>
</evidence>
<dbReference type="Proteomes" id="UP000048289">
    <property type="component" value="Unassembled WGS sequence"/>
</dbReference>
<dbReference type="AlphaFoldDB" id="A0A0T9BXJ5"/>
<reference evidence="7 8" key="1">
    <citation type="submission" date="2015-03" db="EMBL/GenBank/DDBJ databases">
        <authorList>
            <consortium name="Pathogen Informatics"/>
        </authorList>
    </citation>
    <scope>NUCLEOTIDE SEQUENCE [LARGE SCALE GENOMIC DNA]</scope>
    <source>
        <strain evidence="3 12">Bir 185</strain>
        <strain evidence="4 9">D00501624</strain>
        <strain evidence="1 11">G09901357</strain>
        <strain evidence="2 10">H09601792</strain>
        <strain evidence="7">K00500041</strain>
        <strain evidence="8">N09902308</strain>
    </source>
</reference>
<evidence type="ECO:0000313" key="3">
    <source>
        <dbReference type="EMBL" id="CKU27958.1"/>
    </source>
</evidence>
<evidence type="ECO:0000313" key="4">
    <source>
        <dbReference type="EMBL" id="CNV15948.1"/>
    </source>
</evidence>
<dbReference type="EMBL" id="CQQC01000521">
    <property type="protein sequence ID" value="CNV15948.1"/>
    <property type="molecule type" value="Genomic_DNA"/>
</dbReference>
<dbReference type="Proteomes" id="UP000050164">
    <property type="component" value="Unassembled WGS sequence"/>
</dbReference>
<reference evidence="5" key="3">
    <citation type="submission" date="2015-03" db="EMBL/GenBank/DDBJ databases">
        <authorList>
            <person name="Murphy D."/>
        </authorList>
    </citation>
    <scope>NUCLEOTIDE SEQUENCE [LARGE SCALE GENOMIC DNA]</scope>
    <source>
        <strain evidence="5">K00500041</strain>
    </source>
</reference>
<proteinExistence type="predicted"/>
<gene>
    <name evidence="4" type="ORF">ERS007661_01743</name>
    <name evidence="1" type="ORF">ERS007681_03516</name>
    <name evidence="2" type="ORF">ERS007688_03071</name>
    <name evidence="5" type="ORF">ERS007703_00742</name>
    <name evidence="6" type="ORF">ERS007739_02653</name>
    <name evidence="3" type="ORF">ERS027659_05145</name>
</gene>
<evidence type="ECO:0000313" key="12">
    <source>
        <dbReference type="Proteomes" id="UP000050164"/>
    </source>
</evidence>
<dbReference type="EMBL" id="CFOE01000621">
    <property type="protein sequence ID" value="CFE43901.1"/>
    <property type="molecule type" value="Genomic_DNA"/>
</dbReference>
<name>A0A0T9BXJ5_MYCTX</name>
<dbReference type="Proteomes" id="UP000038802">
    <property type="component" value="Unassembled WGS sequence"/>
</dbReference>
<organism evidence="5 7">
    <name type="scientific">Mycobacterium tuberculosis</name>
    <dbReference type="NCBI Taxonomy" id="1773"/>
    <lineage>
        <taxon>Bacteria</taxon>
        <taxon>Bacillati</taxon>
        <taxon>Actinomycetota</taxon>
        <taxon>Actinomycetes</taxon>
        <taxon>Mycobacteriales</taxon>
        <taxon>Mycobacteriaceae</taxon>
        <taxon>Mycobacterium</taxon>
        <taxon>Mycobacterium tuberculosis complex</taxon>
    </lineage>
</organism>
<evidence type="ECO:0000313" key="7">
    <source>
        <dbReference type="Proteomes" id="UP000038802"/>
    </source>
</evidence>
<dbReference type="Proteomes" id="UP000046947">
    <property type="component" value="Unassembled WGS sequence"/>
</dbReference>
<evidence type="ECO:0000313" key="9">
    <source>
        <dbReference type="Proteomes" id="UP000039217"/>
    </source>
</evidence>
<evidence type="ECO:0000313" key="2">
    <source>
        <dbReference type="EMBL" id="CFE62773.1"/>
    </source>
</evidence>
<accession>A0A0T9BXJ5</accession>